<name>A0A1X2IJ40_9FUNG</name>
<feature type="compositionally biased region" description="Polar residues" evidence="3">
    <location>
        <begin position="821"/>
        <end position="830"/>
    </location>
</feature>
<proteinExistence type="inferred from homology"/>
<comment type="similarity">
    <text evidence="2">Belongs to the YPP1 family.</text>
</comment>
<accession>A0A1X2IJ40</accession>
<dbReference type="PANTHER" id="PTHR23083">
    <property type="entry name" value="TETRATRICOPEPTIDE REPEAT PROTEIN, TPR"/>
    <property type="match status" value="1"/>
</dbReference>
<keyword evidence="5" id="KW-1185">Reference proteome</keyword>
<dbReference type="SUPFAM" id="SSF48452">
    <property type="entry name" value="TPR-like"/>
    <property type="match status" value="2"/>
</dbReference>
<evidence type="ECO:0000313" key="5">
    <source>
        <dbReference type="Proteomes" id="UP000193560"/>
    </source>
</evidence>
<dbReference type="InterPro" id="IPR051722">
    <property type="entry name" value="Endocytosis_PI4K-reg_protein"/>
</dbReference>
<feature type="region of interest" description="Disordered" evidence="3">
    <location>
        <begin position="885"/>
        <end position="926"/>
    </location>
</feature>
<dbReference type="EMBL" id="MCGE01000010">
    <property type="protein sequence ID" value="ORZ17348.1"/>
    <property type="molecule type" value="Genomic_DNA"/>
</dbReference>
<dbReference type="AlphaFoldDB" id="A0A1X2IJ40"/>
<gene>
    <name evidence="4" type="ORF">BCR42DRAFT_451135</name>
</gene>
<dbReference type="InterPro" id="IPR011990">
    <property type="entry name" value="TPR-like_helical_dom_sf"/>
</dbReference>
<dbReference type="STRING" id="90262.A0A1X2IJ40"/>
<protein>
    <submittedName>
        <fullName evidence="4">Uncharacterized protein</fullName>
    </submittedName>
</protein>
<dbReference type="Proteomes" id="UP000193560">
    <property type="component" value="Unassembled WGS sequence"/>
</dbReference>
<evidence type="ECO:0000256" key="2">
    <source>
        <dbReference type="ARBA" id="ARBA00038251"/>
    </source>
</evidence>
<dbReference type="PANTHER" id="PTHR23083:SF464">
    <property type="entry name" value="TETRATRICOPEPTIDE REPEAT DOMAIN 7, ISOFORM A"/>
    <property type="match status" value="1"/>
</dbReference>
<organism evidence="4 5">
    <name type="scientific">Absidia repens</name>
    <dbReference type="NCBI Taxonomy" id="90262"/>
    <lineage>
        <taxon>Eukaryota</taxon>
        <taxon>Fungi</taxon>
        <taxon>Fungi incertae sedis</taxon>
        <taxon>Mucoromycota</taxon>
        <taxon>Mucoromycotina</taxon>
        <taxon>Mucoromycetes</taxon>
        <taxon>Mucorales</taxon>
        <taxon>Cunninghamellaceae</taxon>
        <taxon>Absidia</taxon>
    </lineage>
</organism>
<evidence type="ECO:0000256" key="1">
    <source>
        <dbReference type="ARBA" id="ARBA00002550"/>
    </source>
</evidence>
<feature type="compositionally biased region" description="Low complexity" evidence="3">
    <location>
        <begin position="715"/>
        <end position="748"/>
    </location>
</feature>
<dbReference type="SMART" id="SM00028">
    <property type="entry name" value="TPR"/>
    <property type="match status" value="3"/>
</dbReference>
<sequence>MDSRGDESREELDLARCRSQWSAIPNLAYRFKKLNPNESVLEETAQLEVQLVQLVNNTRSQHYSQENGAISKVDKQVQDTIYGQDTPNTVTLPIRLDPSQVTSIQHELERVVEQHTKPTLTTPDDWQAQLSRIILARVYFETGQYENALESLQNLALRLEDVDTGYGFCLLIQARVIKGICFELIGQEKDALETFEAVWSSVETHLNESGSALASWVEDGLYRAIMLGLRSSASVDLVLKFMRAYSQLSSSHWSSHWRNQKRWVIFKLYTDTLVKTYIDGTYPIHIKIVGQIENDDTKQQSAFHELFVLMNRCRAVIRAYASKLTPGDINRYVVEFVDIMTKAHDIIGWGEISHIRRVQQFLYQAESMTFNSPCIFRSLFYTLLRLGQFDEARYSFRTYMEMVGLPDVDKTNESGIELTPQGGALSLGDKAAMIQAKLKRIRLDDQDKVDHAHPGQETLLHVIRALLAATQLWGREYNRGKLAVVTADLAVALLDIMEDEDDTNGGSGNVENDAIVAECHRARGVSYGLLASQSEDPEIRIQHQKEAIMSLEIAVTLDTDCWESHYELAFQQLQARDILAASNSITRALQINKSYLPSWHLLALVYSCQQYEKLPDAIQTLELALAETQVMDGILNINTGLPVMSWTGEKNCRDVLVAAESVINIHLSQLACTAKLEGPDTVLPELTDLFTLYKAMTINLGITETLELEQSHLFSSSSSTSPASVSSLGSSSSSSSSSPQHQQQQQQQRNGRKVSRPEIKSITTINSPVISSSSNAMSSPRGRHQQPSLDDPEEPGTPSPSANGVDESESPSYVRRRASGGTLTSFSSNPALIDNIKTHVPSQPTRHQNYNGLPETKVNVVRRGSQSLKKSLYQMESTLTRKNSISMNSSSMPNGTLKSSVADGNHKGTTFSNTTQPKHGSATSSGFSLASVLTPSLSMASMRSHMTERSSSYVSAFGDNGSSSGSYNTMNSGETQPHTAGGVISNNNFLHRQRDRWNALLMKLWLFATTMYIQAGQLEEAQKAMMEMEVLGPGEANTWHHMGWICVEAAAAATATAAANNNDNGNASSNKRRQHKHLQDMALEAFKKALTLDEDHVPTHVAMAKVFISMDAWEMAESLLERTTRSFGWDDPEAWYLLGLVYQQHNQVAMHRAKDCLLYALELNDTCTITSPLKTLPRFV</sequence>
<evidence type="ECO:0000313" key="4">
    <source>
        <dbReference type="EMBL" id="ORZ17348.1"/>
    </source>
</evidence>
<feature type="compositionally biased region" description="Polar residues" evidence="3">
    <location>
        <begin position="907"/>
        <end position="926"/>
    </location>
</feature>
<feature type="compositionally biased region" description="Polar residues" evidence="3">
    <location>
        <begin position="761"/>
        <end position="778"/>
    </location>
</feature>
<comment type="caution">
    <text evidence="4">The sequence shown here is derived from an EMBL/GenBank/DDBJ whole genome shotgun (WGS) entry which is preliminary data.</text>
</comment>
<dbReference type="InterPro" id="IPR019734">
    <property type="entry name" value="TPR_rpt"/>
</dbReference>
<reference evidence="4 5" key="1">
    <citation type="submission" date="2016-07" db="EMBL/GenBank/DDBJ databases">
        <title>Pervasive Adenine N6-methylation of Active Genes in Fungi.</title>
        <authorList>
            <consortium name="DOE Joint Genome Institute"/>
            <person name="Mondo S.J."/>
            <person name="Dannebaum R.O."/>
            <person name="Kuo R.C."/>
            <person name="Labutti K."/>
            <person name="Haridas S."/>
            <person name="Kuo A."/>
            <person name="Salamov A."/>
            <person name="Ahrendt S.R."/>
            <person name="Lipzen A."/>
            <person name="Sullivan W."/>
            <person name="Andreopoulos W.B."/>
            <person name="Clum A."/>
            <person name="Lindquist E."/>
            <person name="Daum C."/>
            <person name="Ramamoorthy G.K."/>
            <person name="Gryganskyi A."/>
            <person name="Culley D."/>
            <person name="Magnuson J.K."/>
            <person name="James T.Y."/>
            <person name="O'Malley M.A."/>
            <person name="Stajich J.E."/>
            <person name="Spatafora J.W."/>
            <person name="Visel A."/>
            <person name="Grigoriev I.V."/>
        </authorList>
    </citation>
    <scope>NUCLEOTIDE SEQUENCE [LARGE SCALE GENOMIC DNA]</scope>
    <source>
        <strain evidence="4 5">NRRL 1336</strain>
    </source>
</reference>
<dbReference type="Gene3D" id="1.25.40.10">
    <property type="entry name" value="Tetratricopeptide repeat domain"/>
    <property type="match status" value="2"/>
</dbReference>
<comment type="function">
    <text evidence="1">Involved in endocytosis.</text>
</comment>
<dbReference type="OrthoDB" id="29013at2759"/>
<evidence type="ECO:0000256" key="3">
    <source>
        <dbReference type="SAM" id="MobiDB-lite"/>
    </source>
</evidence>
<feature type="region of interest" description="Disordered" evidence="3">
    <location>
        <begin position="715"/>
        <end position="830"/>
    </location>
</feature>